<dbReference type="EMBL" id="JBHRTB010000010">
    <property type="protein sequence ID" value="MFC3141923.1"/>
    <property type="molecule type" value="Genomic_DNA"/>
</dbReference>
<dbReference type="InterPro" id="IPR011009">
    <property type="entry name" value="Kinase-like_dom_sf"/>
</dbReference>
<dbReference type="RefSeq" id="WP_275631829.1">
    <property type="nucleotide sequence ID" value="NZ_JARGYD010000002.1"/>
</dbReference>
<accession>A0ABV7GNS5</accession>
<organism evidence="1 2">
    <name type="scientific">Psychromarinibacter halotolerans</name>
    <dbReference type="NCBI Taxonomy" id="1775175"/>
    <lineage>
        <taxon>Bacteria</taxon>
        <taxon>Pseudomonadati</taxon>
        <taxon>Pseudomonadota</taxon>
        <taxon>Alphaproteobacteria</taxon>
        <taxon>Rhodobacterales</taxon>
        <taxon>Paracoccaceae</taxon>
        <taxon>Psychromarinibacter</taxon>
    </lineage>
</organism>
<dbReference type="SUPFAM" id="SSF56112">
    <property type="entry name" value="Protein kinase-like (PK-like)"/>
    <property type="match status" value="1"/>
</dbReference>
<comment type="caution">
    <text evidence="1">The sequence shown here is derived from an EMBL/GenBank/DDBJ whole genome shotgun (WGS) entry which is preliminary data.</text>
</comment>
<sequence length="254" mass="28425">MAVLRELAQDITRATGVNQLSVEPMARSDKNMTMLLRGEGQAFFAKIFTDADASAGDANLRYDREKQILSKRWPVAMPVMVYSADTERVIVTREVKGHGFKHFIDEGRVMDALGMMARWVAGFHSAVGTQKRDETLWDHFGQYEEMEGNPAYAVLRELLTQVPLTEYVLTKGDVSAHNFKFTSDGAVGLDFESVGYRAKEFDLIGMIRGLHKLTGESISEMADTVVQQYDLVRRIDDLETTAAAVAVLTELTDY</sequence>
<name>A0ABV7GNS5_9RHOB</name>
<evidence type="ECO:0008006" key="3">
    <source>
        <dbReference type="Google" id="ProtNLM"/>
    </source>
</evidence>
<proteinExistence type="predicted"/>
<reference evidence="2" key="1">
    <citation type="journal article" date="2019" name="Int. J. Syst. Evol. Microbiol.">
        <title>The Global Catalogue of Microorganisms (GCM) 10K type strain sequencing project: providing services to taxonomists for standard genome sequencing and annotation.</title>
        <authorList>
            <consortium name="The Broad Institute Genomics Platform"/>
            <consortium name="The Broad Institute Genome Sequencing Center for Infectious Disease"/>
            <person name="Wu L."/>
            <person name="Ma J."/>
        </authorList>
    </citation>
    <scope>NUCLEOTIDE SEQUENCE [LARGE SCALE GENOMIC DNA]</scope>
    <source>
        <strain evidence="2">KCTC 52366</strain>
    </source>
</reference>
<dbReference type="Proteomes" id="UP001595632">
    <property type="component" value="Unassembled WGS sequence"/>
</dbReference>
<keyword evidence="2" id="KW-1185">Reference proteome</keyword>
<evidence type="ECO:0000313" key="1">
    <source>
        <dbReference type="EMBL" id="MFC3141923.1"/>
    </source>
</evidence>
<evidence type="ECO:0000313" key="2">
    <source>
        <dbReference type="Proteomes" id="UP001595632"/>
    </source>
</evidence>
<protein>
    <recommendedName>
        <fullName evidence="3">Aminoglycoside phosphotransferase domain-containing protein</fullName>
    </recommendedName>
</protein>
<gene>
    <name evidence="1" type="ORF">ACFOGP_04345</name>
</gene>